<dbReference type="Proteomes" id="UP000255355">
    <property type="component" value="Unassembled WGS sequence"/>
</dbReference>
<organism evidence="1 2">
    <name type="scientific">Nocardia mexicana</name>
    <dbReference type="NCBI Taxonomy" id="279262"/>
    <lineage>
        <taxon>Bacteria</taxon>
        <taxon>Bacillati</taxon>
        <taxon>Actinomycetota</taxon>
        <taxon>Actinomycetes</taxon>
        <taxon>Mycobacteriales</taxon>
        <taxon>Nocardiaceae</taxon>
        <taxon>Nocardia</taxon>
    </lineage>
</organism>
<protein>
    <submittedName>
        <fullName evidence="1">Uncharacterized protein DUF664</fullName>
    </submittedName>
</protein>
<name>A0A370GV13_9NOCA</name>
<dbReference type="RefSeq" id="WP_068032524.1">
    <property type="nucleotide sequence ID" value="NZ_QQAZ01000009.1"/>
</dbReference>
<dbReference type="Pfam" id="PF04978">
    <property type="entry name" value="MST"/>
    <property type="match status" value="1"/>
</dbReference>
<dbReference type="InterPro" id="IPR007061">
    <property type="entry name" value="MST-like"/>
</dbReference>
<dbReference type="EMBL" id="QQAZ01000009">
    <property type="protein sequence ID" value="RDI47086.1"/>
    <property type="molecule type" value="Genomic_DNA"/>
</dbReference>
<evidence type="ECO:0000313" key="2">
    <source>
        <dbReference type="Proteomes" id="UP000255355"/>
    </source>
</evidence>
<accession>A0A370GV13</accession>
<keyword evidence="2" id="KW-1185">Reference proteome</keyword>
<comment type="caution">
    <text evidence="1">The sequence shown here is derived from an EMBL/GenBank/DDBJ whole genome shotgun (WGS) entry which is preliminary data.</text>
</comment>
<evidence type="ECO:0000313" key="1">
    <source>
        <dbReference type="EMBL" id="RDI47086.1"/>
    </source>
</evidence>
<sequence>MTAPSTERTEPERENLIAMLSEQREMFRITLRGLEDDQARQRSTVSELTLGGLLHHLVHVEQHWTSVIVERDENAELDVSQFDSEYQLAPEETVEGLLKEWDVVADNTTQLIRTVDSLDTSIPTPTAPWAPERVWWTVRFTLLHILREISQHSGHADIIREALDGANTTHQRVS</sequence>
<proteinExistence type="predicted"/>
<gene>
    <name evidence="1" type="ORF">DFR68_10983</name>
</gene>
<dbReference type="Gene3D" id="1.20.120.450">
    <property type="entry name" value="dinb family like domain"/>
    <property type="match status" value="1"/>
</dbReference>
<dbReference type="OrthoDB" id="4548523at2"/>
<dbReference type="AlphaFoldDB" id="A0A370GV13"/>
<dbReference type="STRING" id="1210089.GCA_001613165_07884"/>
<dbReference type="SUPFAM" id="SSF109854">
    <property type="entry name" value="DinB/YfiT-like putative metalloenzymes"/>
    <property type="match status" value="1"/>
</dbReference>
<dbReference type="InterPro" id="IPR034660">
    <property type="entry name" value="DinB/YfiT-like"/>
</dbReference>
<reference evidence="1 2" key="1">
    <citation type="submission" date="2018-07" db="EMBL/GenBank/DDBJ databases">
        <title>Genomic Encyclopedia of Type Strains, Phase IV (KMG-IV): sequencing the most valuable type-strain genomes for metagenomic binning, comparative biology and taxonomic classification.</title>
        <authorList>
            <person name="Goeker M."/>
        </authorList>
    </citation>
    <scope>NUCLEOTIDE SEQUENCE [LARGE SCALE GENOMIC DNA]</scope>
    <source>
        <strain evidence="1 2">DSM 44952</strain>
    </source>
</reference>